<protein>
    <submittedName>
        <fullName evidence="1">Uncharacterized protein</fullName>
    </submittedName>
</protein>
<sequence>GYILPRKLPNSLISTRPSRFTSACWNALSAPPPDEEDD</sequence>
<organism evidence="1 2">
    <name type="scientific">Rotaria magnacalcarata</name>
    <dbReference type="NCBI Taxonomy" id="392030"/>
    <lineage>
        <taxon>Eukaryota</taxon>
        <taxon>Metazoa</taxon>
        <taxon>Spiralia</taxon>
        <taxon>Gnathifera</taxon>
        <taxon>Rotifera</taxon>
        <taxon>Eurotatoria</taxon>
        <taxon>Bdelloidea</taxon>
        <taxon>Philodinida</taxon>
        <taxon>Philodinidae</taxon>
        <taxon>Rotaria</taxon>
    </lineage>
</organism>
<dbReference type="AlphaFoldDB" id="A0A8S3GVQ3"/>
<dbReference type="EMBL" id="CAJOBI010307901">
    <property type="protein sequence ID" value="CAF5169015.1"/>
    <property type="molecule type" value="Genomic_DNA"/>
</dbReference>
<evidence type="ECO:0000313" key="1">
    <source>
        <dbReference type="EMBL" id="CAF5169015.1"/>
    </source>
</evidence>
<feature type="non-terminal residue" evidence="1">
    <location>
        <position position="1"/>
    </location>
</feature>
<dbReference type="Proteomes" id="UP000676336">
    <property type="component" value="Unassembled WGS sequence"/>
</dbReference>
<name>A0A8S3GVQ3_9BILA</name>
<evidence type="ECO:0000313" key="2">
    <source>
        <dbReference type="Proteomes" id="UP000676336"/>
    </source>
</evidence>
<accession>A0A8S3GVQ3</accession>
<gene>
    <name evidence="1" type="ORF">SMN809_LOCUS65310</name>
</gene>
<comment type="caution">
    <text evidence="1">The sequence shown here is derived from an EMBL/GenBank/DDBJ whole genome shotgun (WGS) entry which is preliminary data.</text>
</comment>
<proteinExistence type="predicted"/>
<reference evidence="1" key="1">
    <citation type="submission" date="2021-02" db="EMBL/GenBank/DDBJ databases">
        <authorList>
            <person name="Nowell W R."/>
        </authorList>
    </citation>
    <scope>NUCLEOTIDE SEQUENCE</scope>
</reference>